<dbReference type="PATRIC" id="fig|1439726.3.peg.988"/>
<comment type="caution">
    <text evidence="2">The sequence shown here is derived from an EMBL/GenBank/DDBJ whole genome shotgun (WGS) entry which is preliminary data.</text>
</comment>
<evidence type="ECO:0008006" key="4">
    <source>
        <dbReference type="Google" id="ProtNLM"/>
    </source>
</evidence>
<name>A0A1E3H5W3_9HYPH</name>
<evidence type="ECO:0000313" key="2">
    <source>
        <dbReference type="EMBL" id="ODN71703.1"/>
    </source>
</evidence>
<keyword evidence="1" id="KW-1133">Transmembrane helix</keyword>
<dbReference type="Proteomes" id="UP000094622">
    <property type="component" value="Unassembled WGS sequence"/>
</dbReference>
<gene>
    <name evidence="2" type="ORF">A6302_00947</name>
</gene>
<keyword evidence="1" id="KW-0472">Membrane</keyword>
<reference evidence="2 3" key="1">
    <citation type="submission" date="2016-07" db="EMBL/GenBank/DDBJ databases">
        <title>Draft Genome Sequence of Methylobrevis pamukkalensis PK2.</title>
        <authorList>
            <person name="Vasilenko O.V."/>
            <person name="Doronina N.V."/>
            <person name="Shmareva M.N."/>
            <person name="Tarlachkov S.V."/>
            <person name="Mustakhimov I."/>
            <person name="Trotsenko Y.A."/>
        </authorList>
    </citation>
    <scope>NUCLEOTIDE SEQUENCE [LARGE SCALE GENOMIC DNA]</scope>
    <source>
        <strain evidence="2 3">PK2</strain>
    </source>
</reference>
<feature type="transmembrane region" description="Helical" evidence="1">
    <location>
        <begin position="370"/>
        <end position="391"/>
    </location>
</feature>
<proteinExistence type="predicted"/>
<dbReference type="EMBL" id="MCRJ01000015">
    <property type="protein sequence ID" value="ODN71703.1"/>
    <property type="molecule type" value="Genomic_DNA"/>
</dbReference>
<feature type="transmembrane region" description="Helical" evidence="1">
    <location>
        <begin position="403"/>
        <end position="422"/>
    </location>
</feature>
<sequence>MAGEQKGLAGWLVHPMRARVIGEVHARPFRLIETPRVVLHYAFMTPPAAVAADRAFLTEFCRAHGEPGPDSDASLHQIRVAGGTLRWERHSEFTTYTFDAPPDPGARPFASLGRDPFGLGFRPPGEMLVATRLDLVAESAVPETAGGPLAFFEEVWVSASTVVDGTALIVTDFRADGDGRTRILIVDRGLHARQSGALVQRLLEIETYRTFAMLGLPEAQRLGPLVADIEQRLLENTEALRTSHGLSRNRELLGELTRLSAELEALAAATAFRFGASRAYDEIVRLRLDAIREETYEGYSTWGAFLTRRTAPAMRTLRAIQDRQGDLAIRLGRAGDLLRTRIDVELEEQNRDLLDSMNRRARLQLRLQQTVEGLSVAAVSYYIVGLVGYLAKGGKLFHLEVDPGILTAAAVPLVIAFVWWTVRRIRKHHDE</sequence>
<protein>
    <recommendedName>
        <fullName evidence="4">DUF3422 domain-containing protein</fullName>
    </recommendedName>
</protein>
<organism evidence="2 3">
    <name type="scientific">Methylobrevis pamukkalensis</name>
    <dbReference type="NCBI Taxonomy" id="1439726"/>
    <lineage>
        <taxon>Bacteria</taxon>
        <taxon>Pseudomonadati</taxon>
        <taxon>Pseudomonadota</taxon>
        <taxon>Alphaproteobacteria</taxon>
        <taxon>Hyphomicrobiales</taxon>
        <taxon>Pleomorphomonadaceae</taxon>
        <taxon>Methylobrevis</taxon>
    </lineage>
</organism>
<evidence type="ECO:0000313" key="3">
    <source>
        <dbReference type="Proteomes" id="UP000094622"/>
    </source>
</evidence>
<dbReference type="AlphaFoldDB" id="A0A1E3H5W3"/>
<dbReference type="Pfam" id="PF11902">
    <property type="entry name" value="DUF3422"/>
    <property type="match status" value="1"/>
</dbReference>
<keyword evidence="3" id="KW-1185">Reference proteome</keyword>
<evidence type="ECO:0000256" key="1">
    <source>
        <dbReference type="SAM" id="Phobius"/>
    </source>
</evidence>
<accession>A0A1E3H5W3</accession>
<keyword evidence="1" id="KW-0812">Transmembrane</keyword>
<dbReference type="InterPro" id="IPR021830">
    <property type="entry name" value="DUF3422"/>
</dbReference>